<evidence type="ECO:0000256" key="2">
    <source>
        <dbReference type="ARBA" id="ARBA00006862"/>
    </source>
</evidence>
<sequence>MADEFPFEISPMFEGERIRKDGMFVELAGPKSKGFELVRAADMDDVEDGRFTLIGPDLSDMEEGSRYPLAMVYKIAGELVEADLESIVERRNHEFQNYIQGFMHLNQRDDVWMRVSKDAVEKGMTSFESVAQAIMMLFKNELPFIEAVEAIYITDMDEIEKEIENARAVYKGRDERTRDLHDEDVDTFYGCTLCASFAPTNVCVVTPDRISLCGAINWFDGRAAAKVDPEGPQFAIPKGDVIDAESGEYTGVNEAAKRLSSGEYDRIKLHSFFEYPHTSCGCFEVVGFYIPEVDGIGWVDRDFAGTAPNGLQFSTMAGQTGGGKQVVGFLGVGVNYFRSPKFIQSDGGWERVVWMPKMLKDKVLNDIPEEMRDLVATEEDAADVDSLRNFLKDKNHPILERWVEEEEEAPEEEEATEAAPQAGFAAPQMQMPTGGFMPSMPMMTGGGSGGVKIVLKNAKVSIEKVIIKKQD</sequence>
<evidence type="ECO:0000256" key="1">
    <source>
        <dbReference type="ARBA" id="ARBA00004905"/>
    </source>
</evidence>
<dbReference type="InterPro" id="IPR045822">
    <property type="entry name" value="ACS_CODH_B_C"/>
</dbReference>
<dbReference type="InterPro" id="IPR004461">
    <property type="entry name" value="CO_DH/Ac-CoA_synth_bsu"/>
</dbReference>
<dbReference type="GO" id="GO:0016407">
    <property type="term" value="F:acetyltransferase activity"/>
    <property type="evidence" value="ECO:0007669"/>
    <property type="project" value="UniProtKB-UniRule"/>
</dbReference>
<dbReference type="NCBIfam" id="NF003379">
    <property type="entry name" value="PRK04456.1"/>
    <property type="match status" value="1"/>
</dbReference>
<dbReference type="InterPro" id="IPR038571">
    <property type="entry name" value="CO_DH/Ac-CoA_synth_bsu_3_sf"/>
</dbReference>
<comment type="catalytic activity">
    <reaction evidence="11">
        <text>Co(I)-[corrinoid Fe-S protein] + acetyl-CoA + H(+) = methyl-Co(III)-[corrinoid Fe-S protein] + CO + CoA</text>
        <dbReference type="Rhea" id="RHEA:45212"/>
        <dbReference type="Rhea" id="RHEA-COMP:11110"/>
        <dbReference type="Rhea" id="RHEA-COMP:11111"/>
        <dbReference type="ChEBI" id="CHEBI:15378"/>
        <dbReference type="ChEBI" id="CHEBI:17245"/>
        <dbReference type="ChEBI" id="CHEBI:57287"/>
        <dbReference type="ChEBI" id="CHEBI:57288"/>
        <dbReference type="ChEBI" id="CHEBI:85033"/>
        <dbReference type="ChEBI" id="CHEBI:85035"/>
        <dbReference type="EC" id="2.3.1.169"/>
    </reaction>
</comment>
<feature type="region of interest" description="Disordered" evidence="12">
    <location>
        <begin position="405"/>
        <end position="424"/>
    </location>
</feature>
<dbReference type="Pfam" id="PF19436">
    <property type="entry name" value="ACS_CODH_B_C"/>
    <property type="match status" value="1"/>
</dbReference>
<evidence type="ECO:0000256" key="11">
    <source>
        <dbReference type="HAMAP-Rule" id="MF_01138"/>
    </source>
</evidence>
<feature type="binding site" evidence="11">
    <location>
        <position position="194"/>
    </location>
    <ligand>
        <name>[Ni-Fe-S] cluster</name>
        <dbReference type="ChEBI" id="CHEBI:60400"/>
    </ligand>
</feature>
<keyword evidence="4 11" id="KW-0808">Transferase</keyword>
<feature type="domain" description="CO dehydrogenase/acetyl-CoA synthase complex beta subunit C-terminal" evidence="13">
    <location>
        <begin position="170"/>
        <end position="400"/>
    </location>
</feature>
<comment type="similarity">
    <text evidence="2 11">Belongs to the CdhC family.</text>
</comment>
<comment type="subunit">
    <text evidence="10 11">Monomer. The ACDS complex is made up of alpha, epsilon, beta, gamma and delta chains with a probable stoichiometry of (alpha(2)epsilon(2))(4)-beta(8)-(gamma(1)delta(1))(8).</text>
</comment>
<comment type="pathway">
    <text evidence="1 11">One-carbon metabolism; methanogenesis from acetate.</text>
</comment>
<dbReference type="HAMAP" id="MF_01138">
    <property type="entry name" value="CdhC"/>
    <property type="match status" value="1"/>
</dbReference>
<proteinExistence type="inferred from homology"/>
<dbReference type="Gene3D" id="3.40.970.20">
    <property type="entry name" value="Carbon monoxide dehydrogenase alpha subunit. Chain D, domain 4"/>
    <property type="match status" value="1"/>
</dbReference>
<feature type="binding site" evidence="11">
    <location>
        <position position="191"/>
    </location>
    <ligand>
        <name>[Ni-Fe-S] cluster</name>
        <dbReference type="ChEBI" id="CHEBI:60400"/>
    </ligand>
</feature>
<evidence type="ECO:0000256" key="8">
    <source>
        <dbReference type="ARBA" id="ARBA00023014"/>
    </source>
</evidence>
<evidence type="ECO:0000256" key="4">
    <source>
        <dbReference type="ARBA" id="ARBA00022679"/>
    </source>
</evidence>
<dbReference type="Proteomes" id="UP000198535">
    <property type="component" value="Unassembled WGS sequence"/>
</dbReference>
<dbReference type="GO" id="GO:0006084">
    <property type="term" value="P:acetyl-CoA metabolic process"/>
    <property type="evidence" value="ECO:0007669"/>
    <property type="project" value="InterPro"/>
</dbReference>
<gene>
    <name evidence="11" type="primary">cdhC</name>
    <name evidence="14" type="ORF">SAMN04488696_0442</name>
</gene>
<dbReference type="PANTHER" id="PTHR42281:SF1">
    <property type="entry name" value="ACETYL-COA DECARBONYLASE_SYNTHASE COMPLEX SUBUNIT BETA 1"/>
    <property type="match status" value="1"/>
</dbReference>
<evidence type="ECO:0000256" key="10">
    <source>
        <dbReference type="ARBA" id="ARBA00025865"/>
    </source>
</evidence>
<evidence type="ECO:0000256" key="3">
    <source>
        <dbReference type="ARBA" id="ARBA00022596"/>
    </source>
</evidence>
<dbReference type="EC" id="2.3.1.169" evidence="11"/>
<accession>A0A1I4P400</accession>
<protein>
    <recommendedName>
        <fullName evidence="11">Acetyl-CoA decarbonylase/synthase complex subunit beta</fullName>
        <shortName evidence="11">ACDS complex subunit beta</shortName>
        <ecNumber evidence="11">2.3.1.169</ecNumber>
    </recommendedName>
    <alternativeName>
        <fullName evidence="11">ACDS complex acyltransferase</fullName>
    </alternativeName>
</protein>
<dbReference type="STRING" id="487685.SAMN04488696_0442"/>
<feature type="binding site" evidence="11">
    <location>
        <position position="282"/>
    </location>
    <ligand>
        <name>[Ni-Fe-S] cluster</name>
        <dbReference type="ChEBI" id="CHEBI:60400"/>
    </ligand>
</feature>
<keyword evidence="5 11" id="KW-0479">Metal-binding</keyword>
<dbReference type="GO" id="GO:0043885">
    <property type="term" value="F:anaerobic carbon-monoxide dehydrogenase activity"/>
    <property type="evidence" value="ECO:0007669"/>
    <property type="project" value="InterPro"/>
</dbReference>
<dbReference type="FunFam" id="3.40.970.20:FF:000001">
    <property type="entry name" value="Acetyl-CoA decarbonylase/synthase complex subunit beta"/>
    <property type="match status" value="1"/>
</dbReference>
<dbReference type="Pfam" id="PF03598">
    <property type="entry name" value="CdhC"/>
    <property type="match status" value="1"/>
</dbReference>
<comment type="function">
    <text evidence="11">Part of a complex that catalyzes the reversible cleavage of acetyl-CoA, allowing growth on acetate as sole source of carbon and energy. The alpha-epsilon complex generates CO from CO(2), while the beta subunit (this protein) combines the CO with CoA and a methyl group to form acetyl-CoA. The methyl group, which is incorporated into acetyl-CoA, is transferred to the beta subunit by a corrinoid iron-sulfur protein (the gamma-delta complex).</text>
</comment>
<comment type="cofactor">
    <cofactor evidence="11">
        <name>[Ni-Fe-S] cluster</name>
        <dbReference type="ChEBI" id="CHEBI:60400"/>
    </cofactor>
    <text evidence="11">Binds 1 [Ni-Fe-S] cluster.</text>
</comment>
<feature type="binding site" evidence="11">
    <location>
        <position position="280"/>
    </location>
    <ligand>
        <name>[Ni-Fe-S] cluster</name>
        <dbReference type="ChEBI" id="CHEBI:60400"/>
    </ligand>
</feature>
<evidence type="ECO:0000256" key="6">
    <source>
        <dbReference type="ARBA" id="ARBA00022994"/>
    </source>
</evidence>
<feature type="compositionally biased region" description="Acidic residues" evidence="12">
    <location>
        <begin position="405"/>
        <end position="416"/>
    </location>
</feature>
<evidence type="ECO:0000256" key="12">
    <source>
        <dbReference type="SAM" id="MobiDB-lite"/>
    </source>
</evidence>
<evidence type="ECO:0000256" key="9">
    <source>
        <dbReference type="ARBA" id="ARBA00023315"/>
    </source>
</evidence>
<dbReference type="AlphaFoldDB" id="A0A1I4P400"/>
<dbReference type="GO" id="GO:0019385">
    <property type="term" value="P:methanogenesis, from acetate"/>
    <property type="evidence" value="ECO:0007669"/>
    <property type="project" value="UniProtKB-UniRule"/>
</dbReference>
<dbReference type="PANTHER" id="PTHR42281">
    <property type="match status" value="1"/>
</dbReference>
<dbReference type="Gene3D" id="3.40.1470.10">
    <property type="entry name" value="Bifunctional carbon monoxide dehydrogenase/acetyl-coa synthase(codh/acs), Chain M, domain 5"/>
    <property type="match status" value="1"/>
</dbReference>
<dbReference type="EMBL" id="FOUJ01000001">
    <property type="protein sequence ID" value="SFM22522.1"/>
    <property type="molecule type" value="Genomic_DNA"/>
</dbReference>
<name>A0A1I4P400_9EURY</name>
<evidence type="ECO:0000256" key="7">
    <source>
        <dbReference type="ARBA" id="ARBA00023004"/>
    </source>
</evidence>
<keyword evidence="6 11" id="KW-0484">Methanogenesis</keyword>
<dbReference type="GO" id="GO:0016151">
    <property type="term" value="F:nickel cation binding"/>
    <property type="evidence" value="ECO:0007669"/>
    <property type="project" value="UniProtKB-UniRule"/>
</dbReference>
<evidence type="ECO:0000313" key="15">
    <source>
        <dbReference type="Proteomes" id="UP000198535"/>
    </source>
</evidence>
<dbReference type="SUPFAM" id="SSF56821">
    <property type="entry name" value="Prismane protein-like"/>
    <property type="match status" value="1"/>
</dbReference>
<keyword evidence="7 11" id="KW-0408">Iron</keyword>
<organism evidence="14 15">
    <name type="scientific">Methanolobus profundi</name>
    <dbReference type="NCBI Taxonomy" id="487685"/>
    <lineage>
        <taxon>Archaea</taxon>
        <taxon>Methanobacteriati</taxon>
        <taxon>Methanobacteriota</taxon>
        <taxon>Stenosarchaea group</taxon>
        <taxon>Methanomicrobia</taxon>
        <taxon>Methanosarcinales</taxon>
        <taxon>Methanosarcinaceae</taxon>
        <taxon>Methanolobus</taxon>
    </lineage>
</organism>
<dbReference type="UniPathway" id="UPA00642"/>
<dbReference type="GO" id="GO:0043884">
    <property type="term" value="F:CO-methylating acetyl-CoA synthase activity"/>
    <property type="evidence" value="ECO:0007669"/>
    <property type="project" value="UniProtKB-EC"/>
</dbReference>
<reference evidence="15" key="1">
    <citation type="submission" date="2016-10" db="EMBL/GenBank/DDBJ databases">
        <authorList>
            <person name="Varghese N."/>
            <person name="Submissions S."/>
        </authorList>
    </citation>
    <scope>NUCLEOTIDE SEQUENCE [LARGE SCALE GENOMIC DNA]</scope>
    <source>
        <strain evidence="15">Mob M</strain>
    </source>
</reference>
<dbReference type="OrthoDB" id="69951at2157"/>
<evidence type="ECO:0000313" key="14">
    <source>
        <dbReference type="EMBL" id="SFM22522.1"/>
    </source>
</evidence>
<keyword evidence="8 11" id="KW-0411">Iron-sulfur</keyword>
<evidence type="ECO:0000256" key="5">
    <source>
        <dbReference type="ARBA" id="ARBA00022723"/>
    </source>
</evidence>
<evidence type="ECO:0000259" key="13">
    <source>
        <dbReference type="Pfam" id="PF19436"/>
    </source>
</evidence>
<dbReference type="RefSeq" id="WP_091932549.1">
    <property type="nucleotide sequence ID" value="NZ_FOUJ01000001.1"/>
</dbReference>
<dbReference type="InterPro" id="IPR023432">
    <property type="entry name" value="CO_DH/Ac-CoA_synth_bsu_arc"/>
</dbReference>
<dbReference type="NCBIfam" id="TIGR00316">
    <property type="entry name" value="cdhC"/>
    <property type="match status" value="1"/>
</dbReference>
<keyword evidence="3 11" id="KW-0533">Nickel</keyword>
<dbReference type="Gene3D" id="3.30.1650.10">
    <property type="entry name" value="Bifunctional carbon monoxide dehydrogenase/acetyl-coa synthase(codh/acs), Chain M, domain 3"/>
    <property type="match status" value="1"/>
</dbReference>
<keyword evidence="15" id="KW-1185">Reference proteome</keyword>
<dbReference type="GO" id="GO:0051536">
    <property type="term" value="F:iron-sulfur cluster binding"/>
    <property type="evidence" value="ECO:0007669"/>
    <property type="project" value="UniProtKB-KW"/>
</dbReference>
<dbReference type="InterPro" id="IPR011254">
    <property type="entry name" value="Prismane-like_sf"/>
</dbReference>
<dbReference type="GO" id="GO:0005506">
    <property type="term" value="F:iron ion binding"/>
    <property type="evidence" value="ECO:0007669"/>
    <property type="project" value="UniProtKB-UniRule"/>
</dbReference>
<keyword evidence="9 11" id="KW-0012">Acyltransferase</keyword>